<feature type="region of interest" description="Disordered" evidence="1">
    <location>
        <begin position="94"/>
        <end position="177"/>
    </location>
</feature>
<feature type="region of interest" description="Disordered" evidence="1">
    <location>
        <begin position="16"/>
        <end position="39"/>
    </location>
</feature>
<evidence type="ECO:0000259" key="2">
    <source>
        <dbReference type="PROSITE" id="PS50918"/>
    </source>
</evidence>
<feature type="domain" description="WWE" evidence="2">
    <location>
        <begin position="169"/>
        <end position="250"/>
    </location>
</feature>
<feature type="compositionally biased region" description="Basic and acidic residues" evidence="1">
    <location>
        <begin position="153"/>
        <end position="166"/>
    </location>
</feature>
<dbReference type="EMBL" id="HBNR01036118">
    <property type="protein sequence ID" value="CAE4592257.1"/>
    <property type="molecule type" value="Transcribed_RNA"/>
</dbReference>
<evidence type="ECO:0000313" key="4">
    <source>
        <dbReference type="EMBL" id="CAE4592257.1"/>
    </source>
</evidence>
<accession>A0A6T1AQ18</accession>
<organism evidence="3">
    <name type="scientific">Alexandrium monilatum</name>
    <dbReference type="NCBI Taxonomy" id="311494"/>
    <lineage>
        <taxon>Eukaryota</taxon>
        <taxon>Sar</taxon>
        <taxon>Alveolata</taxon>
        <taxon>Dinophyceae</taxon>
        <taxon>Gonyaulacales</taxon>
        <taxon>Pyrocystaceae</taxon>
        <taxon>Alexandrium</taxon>
    </lineage>
</organism>
<feature type="region of interest" description="Disordered" evidence="1">
    <location>
        <begin position="563"/>
        <end position="584"/>
    </location>
</feature>
<feature type="region of interest" description="Disordered" evidence="1">
    <location>
        <begin position="242"/>
        <end position="289"/>
    </location>
</feature>
<dbReference type="PROSITE" id="PS50918">
    <property type="entry name" value="WWE"/>
    <property type="match status" value="1"/>
</dbReference>
<dbReference type="AlphaFoldDB" id="A0A6T1AQ18"/>
<gene>
    <name evidence="3" type="ORF">AMON00008_LOCUS24842</name>
    <name evidence="4" type="ORF">AMON00008_LOCUS24843</name>
</gene>
<feature type="compositionally biased region" description="Basic and acidic residues" evidence="1">
    <location>
        <begin position="134"/>
        <end position="146"/>
    </location>
</feature>
<sequence>MEEKFLKQATRGLADALQGRAADTDYPSQHDAARPEDVQTFRASSVSTVLLSGRPVVACKLAARSPEASPGAPDGMATLKQVYATQRGVVQQGEAWGTAAKAGPLPVPLPEKPNSEGQQDATPREPVREANQAEEARVEAPGKDGADQPGPPARDEGPARFRDGGRDGAAAEEGVEPFPEGRWEYHCAVRKRWVQVDDAEDELLKRSFLKSSDAAARFGPHHVNRVPFEVDFTKMQRKNLASGTERPLRFTGQLPFSPTPLSGPTPSSRLLAGLPRGGEALGGQRGEPSLQEKRNLYRIDDKGDRVLVWLSVDGGDLLSHAKAGHIEVDIREKGLDVRVLDPRHARTLEYSWVRLRELAPQRSSWRASQDGEHLVISLGKYHRSSGCWGSLFETPGAGNQYFRHHVIHWVAPLGAMQGCWVVDADDQSTEGASSGGLRRVRVLGPVAFFTEADTSMHQHTLTADSETAVIAAHGERFRGLVSEDGTRVDWDDGEVWLRDRAADAAVLEGAARALPKGDLRARRESAAEGSQEEDAVVRITVQLWDDGRSRFGQQQQELLKMLEDSDDEDAERLDVGGAESDRDEPVVQLKPVRLTSTNALPGALLTRARICSMAAEELTPQHVPLTLSRLQQDLPLADETEVAALSALDLLLRWAYEFLTPAQRHTLAKALRKLQVLLEEVRLRQQRSAAATPGAQAARRCLPSWWASLCEPPLAKVAFGLLRQQLLRLRPRARVGTPAAGEPALPQAFTSARAAVAAQLWAAPSPVVRDRCPRAEVAWARRAARATPALLASRGDWREFGEEGGGVLVSPGSLDWTTLLLARTEAQAWLEDAVADDGAEVGSLPAECSGIDLLQTGHCHLYACAYLCQVALERVGAAATQTPSEGVTDITLAIETQLMQSSLGSGAHAFLFLATPEEPVAQWRVQFGTGSLSRDVLVSGGALLLCRRMPRLVAQLPRRAAADDPKPPWIRVSAAP</sequence>
<name>A0A6T1AQ18_9DINO</name>
<dbReference type="InterPro" id="IPR004170">
    <property type="entry name" value="WWE_dom"/>
</dbReference>
<dbReference type="EMBL" id="HBNR01036116">
    <property type="protein sequence ID" value="CAE4592255.1"/>
    <property type="molecule type" value="Transcribed_RNA"/>
</dbReference>
<evidence type="ECO:0000313" key="3">
    <source>
        <dbReference type="EMBL" id="CAE4592255.1"/>
    </source>
</evidence>
<reference evidence="3" key="1">
    <citation type="submission" date="2021-01" db="EMBL/GenBank/DDBJ databases">
        <authorList>
            <person name="Corre E."/>
            <person name="Pelletier E."/>
            <person name="Niang G."/>
            <person name="Scheremetjew M."/>
            <person name="Finn R."/>
            <person name="Kale V."/>
            <person name="Holt S."/>
            <person name="Cochrane G."/>
            <person name="Meng A."/>
            <person name="Brown T."/>
            <person name="Cohen L."/>
        </authorList>
    </citation>
    <scope>NUCLEOTIDE SEQUENCE</scope>
    <source>
        <strain evidence="3">CCMP3105</strain>
    </source>
</reference>
<evidence type="ECO:0000256" key="1">
    <source>
        <dbReference type="SAM" id="MobiDB-lite"/>
    </source>
</evidence>
<proteinExistence type="predicted"/>
<protein>
    <recommendedName>
        <fullName evidence="2">WWE domain-containing protein</fullName>
    </recommendedName>
</protein>
<feature type="compositionally biased region" description="Gly residues" evidence="1">
    <location>
        <begin position="275"/>
        <end position="285"/>
    </location>
</feature>